<feature type="signal peptide" evidence="1">
    <location>
        <begin position="1"/>
        <end position="22"/>
    </location>
</feature>
<accession>A0A3E4PWP8</accession>
<dbReference type="InterPro" id="IPR014756">
    <property type="entry name" value="Ig_E-set"/>
</dbReference>
<dbReference type="RefSeq" id="WP_117703840.1">
    <property type="nucleotide sequence ID" value="NZ_CAXTGQ010000001.1"/>
</dbReference>
<dbReference type="Gene3D" id="2.60.40.10">
    <property type="entry name" value="Immunoglobulins"/>
    <property type="match status" value="1"/>
</dbReference>
<evidence type="ECO:0000256" key="1">
    <source>
        <dbReference type="SAM" id="SignalP"/>
    </source>
</evidence>
<name>A0A3E4PWP8_BACUN</name>
<dbReference type="PROSITE" id="PS51257">
    <property type="entry name" value="PROKAR_LIPOPROTEIN"/>
    <property type="match status" value="1"/>
</dbReference>
<dbReference type="CDD" id="cd00603">
    <property type="entry name" value="IPT_PCSR"/>
    <property type="match status" value="1"/>
</dbReference>
<protein>
    <recommendedName>
        <fullName evidence="2">IPT/TIG domain-containing protein</fullName>
    </recommendedName>
</protein>
<dbReference type="InterPro" id="IPR013783">
    <property type="entry name" value="Ig-like_fold"/>
</dbReference>
<feature type="domain" description="IPT/TIG" evidence="2">
    <location>
        <begin position="41"/>
        <end position="108"/>
    </location>
</feature>
<gene>
    <name evidence="3" type="ORF">DXC91_13110</name>
</gene>
<proteinExistence type="predicted"/>
<evidence type="ECO:0000313" key="4">
    <source>
        <dbReference type="Proteomes" id="UP000260874"/>
    </source>
</evidence>
<comment type="caution">
    <text evidence="3">The sequence shown here is derived from an EMBL/GenBank/DDBJ whole genome shotgun (WGS) entry which is preliminary data.</text>
</comment>
<feature type="chain" id="PRO_5017537298" description="IPT/TIG domain-containing protein" evidence="1">
    <location>
        <begin position="23"/>
        <end position="126"/>
    </location>
</feature>
<organism evidence="3 4">
    <name type="scientific">Bacteroides uniformis</name>
    <dbReference type="NCBI Taxonomy" id="820"/>
    <lineage>
        <taxon>Bacteria</taxon>
        <taxon>Pseudomonadati</taxon>
        <taxon>Bacteroidota</taxon>
        <taxon>Bacteroidia</taxon>
        <taxon>Bacteroidales</taxon>
        <taxon>Bacteroidaceae</taxon>
        <taxon>Bacteroides</taxon>
    </lineage>
</organism>
<dbReference type="InterPro" id="IPR002909">
    <property type="entry name" value="IPT_dom"/>
</dbReference>
<dbReference type="Proteomes" id="UP000260874">
    <property type="component" value="Unassembled WGS sequence"/>
</dbReference>
<dbReference type="SUPFAM" id="SSF81296">
    <property type="entry name" value="E set domains"/>
    <property type="match status" value="1"/>
</dbReference>
<keyword evidence="1" id="KW-0732">Signal</keyword>
<evidence type="ECO:0000259" key="2">
    <source>
        <dbReference type="Pfam" id="PF01833"/>
    </source>
</evidence>
<sequence>MQTMKHFTYIFLLALAVLVAGCSDNEFEFSENYDIPWKISTITAVSPLSAVPGVAITIQGENLGSDLVSSTGITIGTEICTIVSQSATSITIIAPSFQTSEELDVTVLNLHNRKFVFEKKFIPILE</sequence>
<reference evidence="3 4" key="1">
    <citation type="submission" date="2018-08" db="EMBL/GenBank/DDBJ databases">
        <title>A genome reference for cultivated species of the human gut microbiota.</title>
        <authorList>
            <person name="Zou Y."/>
            <person name="Xue W."/>
            <person name="Luo G."/>
        </authorList>
    </citation>
    <scope>NUCLEOTIDE SEQUENCE [LARGE SCALE GENOMIC DNA]</scope>
    <source>
        <strain evidence="3 4">TF09-22</strain>
    </source>
</reference>
<dbReference type="Pfam" id="PF01833">
    <property type="entry name" value="TIG"/>
    <property type="match status" value="1"/>
</dbReference>
<evidence type="ECO:0000313" key="3">
    <source>
        <dbReference type="EMBL" id="RGK84447.1"/>
    </source>
</evidence>
<dbReference type="AlphaFoldDB" id="A0A3E4PWP8"/>
<dbReference type="EMBL" id="QSRB01000011">
    <property type="protein sequence ID" value="RGK84447.1"/>
    <property type="molecule type" value="Genomic_DNA"/>
</dbReference>